<evidence type="ECO:0000259" key="2">
    <source>
        <dbReference type="Pfam" id="PF16158"/>
    </source>
</evidence>
<sequence>MKVIVSVCERVAVESGWEANPGRSSVTEVVVLDSPISMKQLRCGLTTSKFEKWNLGLPCKDPFDGKIHWIETNSNNFSDDFVSFHAETNDDGSHMLSLAAWPEFEPNEHVDPKEARASNSEFGYPVIKTDSQIPAAPVTVNISQAPKIATATDAFTVSAKQMPIAVKVDADSTENNFEIGHHQSHGHHHHHGHHPHGPHHHHGFRRHPFSNGPGGPVHLHRFGPHGVPVASPFGPSFGRFGGPPGRRTGHAANARSGRHQRKGRKIQALARFIEHLTLPDDTNILPGEKCVKIWSVRNDSLMAWPEKCELVQVGGPNLLTSSKSVPVNGGLKPGEIKHISLDLTFPEQNGLYHAFFRLRAIDPATNEPGFKFGQRLWVKAMVTKSGNGSRLATLKSLSSSSSSSSSSSGSSSDSDSDAGGRANCPDQQQRRVRKANKKMNKKLKKRDKSILKLQKQCSKLQKKLERKSKKLEGLLSAKAKADQFKPPPQGSQ</sequence>
<name>A0A7S3PQN5_9STRA</name>
<dbReference type="PANTHER" id="PTHR20930:SF0">
    <property type="entry name" value="PROTEIN ILRUN"/>
    <property type="match status" value="1"/>
</dbReference>
<feature type="region of interest" description="Disordered" evidence="1">
    <location>
        <begin position="471"/>
        <end position="492"/>
    </location>
</feature>
<reference evidence="3" key="1">
    <citation type="submission" date="2021-01" db="EMBL/GenBank/DDBJ databases">
        <authorList>
            <person name="Corre E."/>
            <person name="Pelletier E."/>
            <person name="Niang G."/>
            <person name="Scheremetjew M."/>
            <person name="Finn R."/>
            <person name="Kale V."/>
            <person name="Holt S."/>
            <person name="Cochrane G."/>
            <person name="Meng A."/>
            <person name="Brown T."/>
            <person name="Cohen L."/>
        </authorList>
    </citation>
    <scope>NUCLEOTIDE SEQUENCE</scope>
    <source>
        <strain evidence="3">GSBS06</strain>
    </source>
</reference>
<dbReference type="InterPro" id="IPR032350">
    <property type="entry name" value="Nbr1_FW"/>
</dbReference>
<dbReference type="EMBL" id="HBIN01022565">
    <property type="protein sequence ID" value="CAE0447354.1"/>
    <property type="molecule type" value="Transcribed_RNA"/>
</dbReference>
<dbReference type="CDD" id="cd14947">
    <property type="entry name" value="NBR1_like"/>
    <property type="match status" value="1"/>
</dbReference>
<proteinExistence type="predicted"/>
<accession>A0A7S3PQN5</accession>
<evidence type="ECO:0000256" key="1">
    <source>
        <dbReference type="SAM" id="MobiDB-lite"/>
    </source>
</evidence>
<feature type="compositionally biased region" description="Basic residues" evidence="1">
    <location>
        <begin position="430"/>
        <end position="447"/>
    </location>
</feature>
<dbReference type="AlphaFoldDB" id="A0A7S3PQN5"/>
<organism evidence="3">
    <name type="scientific">Aplanochytrium stocchinoi</name>
    <dbReference type="NCBI Taxonomy" id="215587"/>
    <lineage>
        <taxon>Eukaryota</taxon>
        <taxon>Sar</taxon>
        <taxon>Stramenopiles</taxon>
        <taxon>Bigyra</taxon>
        <taxon>Labyrinthulomycetes</taxon>
        <taxon>Thraustochytrida</taxon>
        <taxon>Thraustochytriidae</taxon>
        <taxon>Aplanochytrium</taxon>
    </lineage>
</organism>
<feature type="compositionally biased region" description="Basic residues" evidence="1">
    <location>
        <begin position="182"/>
        <end position="208"/>
    </location>
</feature>
<dbReference type="Gene3D" id="2.60.40.10">
    <property type="entry name" value="Immunoglobulins"/>
    <property type="match status" value="1"/>
</dbReference>
<feature type="compositionally biased region" description="Low complexity" evidence="1">
    <location>
        <begin position="397"/>
        <end position="413"/>
    </location>
</feature>
<gene>
    <name evidence="3" type="ORF">ASTO00021_LOCUS17326</name>
</gene>
<dbReference type="PANTHER" id="PTHR20930">
    <property type="entry name" value="OVARIAN CARCINOMA ANTIGEN CA125-RELATED"/>
    <property type="match status" value="1"/>
</dbReference>
<protein>
    <recommendedName>
        <fullName evidence="2">Nbr1 FW domain-containing protein</fullName>
    </recommendedName>
</protein>
<feature type="domain" description="Nbr1 FW" evidence="2">
    <location>
        <begin position="277"/>
        <end position="381"/>
    </location>
</feature>
<dbReference type="InterPro" id="IPR013783">
    <property type="entry name" value="Ig-like_fold"/>
</dbReference>
<feature type="region of interest" description="Disordered" evidence="1">
    <location>
        <begin position="397"/>
        <end position="452"/>
    </location>
</feature>
<dbReference type="Pfam" id="PF16158">
    <property type="entry name" value="N_BRCA1_IG"/>
    <property type="match status" value="1"/>
</dbReference>
<feature type="region of interest" description="Disordered" evidence="1">
    <location>
        <begin position="179"/>
        <end position="218"/>
    </location>
</feature>
<evidence type="ECO:0000313" key="3">
    <source>
        <dbReference type="EMBL" id="CAE0447354.1"/>
    </source>
</evidence>